<organism evidence="1 2">
    <name type="scientific">Smallanthus sonchifolius</name>
    <dbReference type="NCBI Taxonomy" id="185202"/>
    <lineage>
        <taxon>Eukaryota</taxon>
        <taxon>Viridiplantae</taxon>
        <taxon>Streptophyta</taxon>
        <taxon>Embryophyta</taxon>
        <taxon>Tracheophyta</taxon>
        <taxon>Spermatophyta</taxon>
        <taxon>Magnoliopsida</taxon>
        <taxon>eudicotyledons</taxon>
        <taxon>Gunneridae</taxon>
        <taxon>Pentapetalae</taxon>
        <taxon>asterids</taxon>
        <taxon>campanulids</taxon>
        <taxon>Asterales</taxon>
        <taxon>Asteraceae</taxon>
        <taxon>Asteroideae</taxon>
        <taxon>Heliantheae alliance</taxon>
        <taxon>Millerieae</taxon>
        <taxon>Smallanthus</taxon>
    </lineage>
</organism>
<evidence type="ECO:0000313" key="1">
    <source>
        <dbReference type="EMBL" id="KAI3794163.1"/>
    </source>
</evidence>
<protein>
    <submittedName>
        <fullName evidence="1">Uncharacterized protein</fullName>
    </submittedName>
</protein>
<proteinExistence type="predicted"/>
<reference evidence="2" key="1">
    <citation type="journal article" date="2022" name="Mol. Ecol. Resour.">
        <title>The genomes of chicory, endive, great burdock and yacon provide insights into Asteraceae palaeo-polyploidization history and plant inulin production.</title>
        <authorList>
            <person name="Fan W."/>
            <person name="Wang S."/>
            <person name="Wang H."/>
            <person name="Wang A."/>
            <person name="Jiang F."/>
            <person name="Liu H."/>
            <person name="Zhao H."/>
            <person name="Xu D."/>
            <person name="Zhang Y."/>
        </authorList>
    </citation>
    <scope>NUCLEOTIDE SEQUENCE [LARGE SCALE GENOMIC DNA]</scope>
    <source>
        <strain evidence="2">cv. Yunnan</strain>
    </source>
</reference>
<dbReference type="EMBL" id="CM042029">
    <property type="protein sequence ID" value="KAI3794163.1"/>
    <property type="molecule type" value="Genomic_DNA"/>
</dbReference>
<comment type="caution">
    <text evidence="1">The sequence shown here is derived from an EMBL/GenBank/DDBJ whole genome shotgun (WGS) entry which is preliminary data.</text>
</comment>
<evidence type="ECO:0000313" key="2">
    <source>
        <dbReference type="Proteomes" id="UP001056120"/>
    </source>
</evidence>
<name>A0ACB9HFT3_9ASTR</name>
<keyword evidence="2" id="KW-1185">Reference proteome</keyword>
<reference evidence="1 2" key="2">
    <citation type="journal article" date="2022" name="Mol. Ecol. Resour.">
        <title>The genomes of chicory, endive, great burdock and yacon provide insights into Asteraceae paleo-polyploidization history and plant inulin production.</title>
        <authorList>
            <person name="Fan W."/>
            <person name="Wang S."/>
            <person name="Wang H."/>
            <person name="Wang A."/>
            <person name="Jiang F."/>
            <person name="Liu H."/>
            <person name="Zhao H."/>
            <person name="Xu D."/>
            <person name="Zhang Y."/>
        </authorList>
    </citation>
    <scope>NUCLEOTIDE SEQUENCE [LARGE SCALE GENOMIC DNA]</scope>
    <source>
        <strain evidence="2">cv. Yunnan</strain>
        <tissue evidence="1">Leaves</tissue>
    </source>
</reference>
<accession>A0ACB9HFT3</accession>
<gene>
    <name evidence="1" type="ORF">L1987_36791</name>
</gene>
<dbReference type="Proteomes" id="UP001056120">
    <property type="component" value="Linkage Group LG12"/>
</dbReference>
<sequence>MSLALLQASNNGCLMWSMDMGQEQQICSYSELMDSFSSQSYKGYQSLVKRSQYINAATVSEHLDIQESNKASTSISVAPIVGSSPNTFTISFGSSPAAINQNQVYGGYKTEYHDHAIKSTEDMNLNELLGSIEMPKRVSSTRRNRRQAQEHILAERKRREKLTQRFISLSALLPEIKKMDKATVLEDASKYIKHLQNQVKELEETSNIIQESTTSRKTSKIHGGHEHDASSFDETNSLPCNTTYIPGIKVRISGSSILVRIYCERNALLALKVLNEMERLHFTVMCNNALPISATTALIIVTAEMSEEFVMTAMDLVKCLQSSLSNFL</sequence>